<protein>
    <submittedName>
        <fullName evidence="2">Uncharacterized protein</fullName>
    </submittedName>
</protein>
<evidence type="ECO:0000256" key="1">
    <source>
        <dbReference type="SAM" id="Phobius"/>
    </source>
</evidence>
<sequence>VTSFPPQRSYQERSPARYRVLLPFASLAGGGCGTHFAQTVLALFPSSPSLPAAR</sequence>
<dbReference type="AlphaFoldDB" id="A0A9D1GFU1"/>
<gene>
    <name evidence="2" type="ORF">IAD06_06940</name>
</gene>
<name>A0A9D1GFU1_9BACT</name>
<proteinExistence type="predicted"/>
<reference evidence="2" key="2">
    <citation type="journal article" date="2021" name="PeerJ">
        <title>Extensive microbial diversity within the chicken gut microbiome revealed by metagenomics and culture.</title>
        <authorList>
            <person name="Gilroy R."/>
            <person name="Ravi A."/>
            <person name="Getino M."/>
            <person name="Pursley I."/>
            <person name="Horton D.L."/>
            <person name="Alikhan N.F."/>
            <person name="Baker D."/>
            <person name="Gharbi K."/>
            <person name="Hall N."/>
            <person name="Watson M."/>
            <person name="Adriaenssens E.M."/>
            <person name="Foster-Nyarko E."/>
            <person name="Jarju S."/>
            <person name="Secka A."/>
            <person name="Antonio M."/>
            <person name="Oren A."/>
            <person name="Chaudhuri R.R."/>
            <person name="La Ragione R."/>
            <person name="Hildebrand F."/>
            <person name="Pallen M.J."/>
        </authorList>
    </citation>
    <scope>NUCLEOTIDE SEQUENCE</scope>
    <source>
        <strain evidence="2">21143</strain>
    </source>
</reference>
<dbReference type="EMBL" id="DVKT01000051">
    <property type="protein sequence ID" value="HIT39757.1"/>
    <property type="molecule type" value="Genomic_DNA"/>
</dbReference>
<reference evidence="2" key="1">
    <citation type="submission" date="2020-10" db="EMBL/GenBank/DDBJ databases">
        <authorList>
            <person name="Gilroy R."/>
        </authorList>
    </citation>
    <scope>NUCLEOTIDE SEQUENCE</scope>
    <source>
        <strain evidence="2">21143</strain>
    </source>
</reference>
<accession>A0A9D1GFU1</accession>
<feature type="non-terminal residue" evidence="2">
    <location>
        <position position="1"/>
    </location>
</feature>
<comment type="caution">
    <text evidence="2">The sequence shown here is derived from an EMBL/GenBank/DDBJ whole genome shotgun (WGS) entry which is preliminary data.</text>
</comment>
<keyword evidence="1" id="KW-0812">Transmembrane</keyword>
<feature type="transmembrane region" description="Helical" evidence="1">
    <location>
        <begin position="20"/>
        <end position="44"/>
    </location>
</feature>
<evidence type="ECO:0000313" key="2">
    <source>
        <dbReference type="EMBL" id="HIT39757.1"/>
    </source>
</evidence>
<evidence type="ECO:0000313" key="3">
    <source>
        <dbReference type="Proteomes" id="UP000886722"/>
    </source>
</evidence>
<dbReference type="Proteomes" id="UP000886722">
    <property type="component" value="Unassembled WGS sequence"/>
</dbReference>
<keyword evidence="1" id="KW-0472">Membrane</keyword>
<organism evidence="2 3">
    <name type="scientific">Candidatus Caccoplasma intestinavium</name>
    <dbReference type="NCBI Taxonomy" id="2840716"/>
    <lineage>
        <taxon>Bacteria</taxon>
        <taxon>Pseudomonadati</taxon>
        <taxon>Bacteroidota</taxon>
        <taxon>Bacteroidia</taxon>
        <taxon>Bacteroidales</taxon>
        <taxon>Bacteroidaceae</taxon>
        <taxon>Bacteroidaceae incertae sedis</taxon>
        <taxon>Candidatus Caccoplasma</taxon>
    </lineage>
</organism>
<keyword evidence="1" id="KW-1133">Transmembrane helix</keyword>